<dbReference type="EMBL" id="CAJPUY010000011">
    <property type="protein sequence ID" value="CAG2145898.1"/>
    <property type="molecule type" value="Genomic_DNA"/>
</dbReference>
<gene>
    <name evidence="5" type="ORF">LMG31506_03282</name>
</gene>
<evidence type="ECO:0000256" key="2">
    <source>
        <dbReference type="ARBA" id="ARBA00023125"/>
    </source>
</evidence>
<evidence type="ECO:0000259" key="4">
    <source>
        <dbReference type="PROSITE" id="PS50995"/>
    </source>
</evidence>
<dbReference type="InterPro" id="IPR000835">
    <property type="entry name" value="HTH_MarR-typ"/>
</dbReference>
<organism evidence="5 6">
    <name type="scientific">Cupriavidus yeoncheonensis</name>
    <dbReference type="NCBI Taxonomy" id="1462994"/>
    <lineage>
        <taxon>Bacteria</taxon>
        <taxon>Pseudomonadati</taxon>
        <taxon>Pseudomonadota</taxon>
        <taxon>Betaproteobacteria</taxon>
        <taxon>Burkholderiales</taxon>
        <taxon>Burkholderiaceae</taxon>
        <taxon>Cupriavidus</taxon>
    </lineage>
</organism>
<dbReference type="InterPro" id="IPR036388">
    <property type="entry name" value="WH-like_DNA-bd_sf"/>
</dbReference>
<feature type="domain" description="HTH marR-type" evidence="4">
    <location>
        <begin position="1"/>
        <end position="141"/>
    </location>
</feature>
<evidence type="ECO:0000256" key="1">
    <source>
        <dbReference type="ARBA" id="ARBA00023015"/>
    </source>
</evidence>
<dbReference type="PROSITE" id="PS01117">
    <property type="entry name" value="HTH_MARR_1"/>
    <property type="match status" value="1"/>
</dbReference>
<dbReference type="SUPFAM" id="SSF46785">
    <property type="entry name" value="Winged helix' DNA-binding domain"/>
    <property type="match status" value="1"/>
</dbReference>
<keyword evidence="2" id="KW-0238">DNA-binding</keyword>
<dbReference type="GO" id="GO:0003677">
    <property type="term" value="F:DNA binding"/>
    <property type="evidence" value="ECO:0007669"/>
    <property type="project" value="UniProtKB-KW"/>
</dbReference>
<comment type="caution">
    <text evidence="5">The sequence shown here is derived from an EMBL/GenBank/DDBJ whole genome shotgun (WGS) entry which is preliminary data.</text>
</comment>
<dbReference type="RefSeq" id="WP_211948225.1">
    <property type="nucleotide sequence ID" value="NZ_CAJPUY010000011.1"/>
</dbReference>
<dbReference type="SMART" id="SM00347">
    <property type="entry name" value="HTH_MARR"/>
    <property type="match status" value="1"/>
</dbReference>
<dbReference type="Proteomes" id="UP000672934">
    <property type="component" value="Unassembled WGS sequence"/>
</dbReference>
<dbReference type="PRINTS" id="PR00598">
    <property type="entry name" value="HTHMARR"/>
</dbReference>
<keyword evidence="3" id="KW-0804">Transcription</keyword>
<name>A0A916IV30_9BURK</name>
<keyword evidence="6" id="KW-1185">Reference proteome</keyword>
<proteinExistence type="predicted"/>
<dbReference type="InterPro" id="IPR052067">
    <property type="entry name" value="Metal_resp_HTH_trans_reg"/>
</dbReference>
<dbReference type="PANTHER" id="PTHR35790">
    <property type="entry name" value="HTH-TYPE TRANSCRIPTIONAL REGULATOR PCHR"/>
    <property type="match status" value="1"/>
</dbReference>
<dbReference type="InterPro" id="IPR023187">
    <property type="entry name" value="Tscrpt_reg_MarR-type_CS"/>
</dbReference>
<evidence type="ECO:0000256" key="3">
    <source>
        <dbReference type="ARBA" id="ARBA00023163"/>
    </source>
</evidence>
<dbReference type="Pfam" id="PF12802">
    <property type="entry name" value="MarR_2"/>
    <property type="match status" value="1"/>
</dbReference>
<evidence type="ECO:0000313" key="5">
    <source>
        <dbReference type="EMBL" id="CAG2145898.1"/>
    </source>
</evidence>
<dbReference type="PROSITE" id="PS50995">
    <property type="entry name" value="HTH_MARR_2"/>
    <property type="match status" value="1"/>
</dbReference>
<accession>A0A916IV30</accession>
<protein>
    <recommendedName>
        <fullName evidence="4">HTH marR-type domain-containing protein</fullName>
    </recommendedName>
</protein>
<dbReference type="PANTHER" id="PTHR35790:SF4">
    <property type="entry name" value="HTH-TYPE TRANSCRIPTIONAL REGULATOR PCHR"/>
    <property type="match status" value="1"/>
</dbReference>
<keyword evidence="1" id="KW-0805">Transcription regulation</keyword>
<reference evidence="5" key="1">
    <citation type="submission" date="2021-03" db="EMBL/GenBank/DDBJ databases">
        <authorList>
            <person name="Peeters C."/>
        </authorList>
    </citation>
    <scope>NUCLEOTIDE SEQUENCE</scope>
    <source>
        <strain evidence="5">LMG 31506</strain>
    </source>
</reference>
<evidence type="ECO:0000313" key="6">
    <source>
        <dbReference type="Proteomes" id="UP000672934"/>
    </source>
</evidence>
<dbReference type="GO" id="GO:0003700">
    <property type="term" value="F:DNA-binding transcription factor activity"/>
    <property type="evidence" value="ECO:0007669"/>
    <property type="project" value="InterPro"/>
</dbReference>
<dbReference type="InterPro" id="IPR036390">
    <property type="entry name" value="WH_DNA-bd_sf"/>
</dbReference>
<sequence length="152" mass="16403">MKALPRLDQFLTYRLHQVNKLSDKDSAYAYLEQCGLLLSEGRCLAAIGAFAPLSVNALAQKANLTKGQASRSAQALVDRGLVSKSASEADGRGVVLALTPQGKPMYRQAIAMIARRNEEIFGCLNEEEQAVLGSLLDRLVAHAMRDNQSGDA</sequence>
<dbReference type="Gene3D" id="1.10.10.10">
    <property type="entry name" value="Winged helix-like DNA-binding domain superfamily/Winged helix DNA-binding domain"/>
    <property type="match status" value="1"/>
</dbReference>
<dbReference type="AlphaFoldDB" id="A0A916IV30"/>